<evidence type="ECO:0000313" key="1">
    <source>
        <dbReference type="EMBL" id="CAI9952966.1"/>
    </source>
</evidence>
<organism evidence="1">
    <name type="scientific">Hexamita inflata</name>
    <dbReference type="NCBI Taxonomy" id="28002"/>
    <lineage>
        <taxon>Eukaryota</taxon>
        <taxon>Metamonada</taxon>
        <taxon>Diplomonadida</taxon>
        <taxon>Hexamitidae</taxon>
        <taxon>Hexamitinae</taxon>
        <taxon>Hexamita</taxon>
    </lineage>
</organism>
<sequence length="211" mass="24477">MLKLDKKPTITLKKSTGYVPSKPKYESKLNEQEIEMLLEQRKAQQEAVQNAQISTCAGVYNRREDAPKVKIGNWVEDQILMETRKQYGVAAEKDVGAASCTRDFRIDNRTLYVTENREYGIKGEKQQEFFADTLSSDAFKNRPISEIETKYKEDKLINQHEHHNILNVNENTQRDFHSTTGASFRQSKHDETIQPLDFKRSVKIHQVSLQK</sequence>
<evidence type="ECO:0000313" key="4">
    <source>
        <dbReference type="EMBL" id="CAL6097635.1"/>
    </source>
</evidence>
<dbReference type="AlphaFoldDB" id="A0AA86Q6A7"/>
<reference evidence="1" key="1">
    <citation type="submission" date="2023-06" db="EMBL/GenBank/DDBJ databases">
        <authorList>
            <person name="Kurt Z."/>
        </authorList>
    </citation>
    <scope>NUCLEOTIDE SEQUENCE</scope>
</reference>
<name>A0AA86Q6A7_9EUKA</name>
<accession>A0AA86Q6A7</accession>
<protein>
    <submittedName>
        <fullName evidence="1">Uncharacterized protein</fullName>
    </submittedName>
</protein>
<evidence type="ECO:0000313" key="5">
    <source>
        <dbReference type="Proteomes" id="UP001642409"/>
    </source>
</evidence>
<dbReference type="EMBL" id="CAXDID020000500">
    <property type="protein sequence ID" value="CAL6097635.1"/>
    <property type="molecule type" value="Genomic_DNA"/>
</dbReference>
<keyword evidence="5" id="KW-1185">Reference proteome</keyword>
<dbReference type="EMBL" id="CAXDID020000018">
    <property type="protein sequence ID" value="CAL5985408.1"/>
    <property type="molecule type" value="Genomic_DNA"/>
</dbReference>
<dbReference type="EMBL" id="CATOUU010000877">
    <property type="protein sequence ID" value="CAI9956582.1"/>
    <property type="molecule type" value="Genomic_DNA"/>
</dbReference>
<dbReference type="Proteomes" id="UP001642409">
    <property type="component" value="Unassembled WGS sequence"/>
</dbReference>
<reference evidence="3 5" key="2">
    <citation type="submission" date="2024-07" db="EMBL/GenBank/DDBJ databases">
        <authorList>
            <person name="Akdeniz Z."/>
        </authorList>
    </citation>
    <scope>NUCLEOTIDE SEQUENCE [LARGE SCALE GENOMIC DNA]</scope>
</reference>
<proteinExistence type="predicted"/>
<evidence type="ECO:0000313" key="2">
    <source>
        <dbReference type="EMBL" id="CAI9956582.1"/>
    </source>
</evidence>
<dbReference type="EMBL" id="CATOUU010000834">
    <property type="protein sequence ID" value="CAI9952966.1"/>
    <property type="molecule type" value="Genomic_DNA"/>
</dbReference>
<comment type="caution">
    <text evidence="1">The sequence shown here is derived from an EMBL/GenBank/DDBJ whole genome shotgun (WGS) entry which is preliminary data.</text>
</comment>
<gene>
    <name evidence="1" type="ORF">HINF_LOCUS40611</name>
    <name evidence="2" type="ORF">HINF_LOCUS44227</name>
    <name evidence="4" type="ORF">HINF_LOCUS69185</name>
    <name evidence="3" type="ORF">HINF_LOCUS8869</name>
</gene>
<evidence type="ECO:0000313" key="3">
    <source>
        <dbReference type="EMBL" id="CAL5985408.1"/>
    </source>
</evidence>